<evidence type="ECO:0000313" key="2">
    <source>
        <dbReference type="Proteomes" id="UP001060085"/>
    </source>
</evidence>
<keyword evidence="2" id="KW-1185">Reference proteome</keyword>
<dbReference type="EMBL" id="CM044708">
    <property type="protein sequence ID" value="KAI5650610.1"/>
    <property type="molecule type" value="Genomic_DNA"/>
</dbReference>
<reference evidence="2" key="1">
    <citation type="journal article" date="2023" name="Nat. Plants">
        <title>Single-cell RNA sequencing provides a high-resolution roadmap for understanding the multicellular compartmentation of specialized metabolism.</title>
        <authorList>
            <person name="Sun S."/>
            <person name="Shen X."/>
            <person name="Li Y."/>
            <person name="Li Y."/>
            <person name="Wang S."/>
            <person name="Li R."/>
            <person name="Zhang H."/>
            <person name="Shen G."/>
            <person name="Guo B."/>
            <person name="Wei J."/>
            <person name="Xu J."/>
            <person name="St-Pierre B."/>
            <person name="Chen S."/>
            <person name="Sun C."/>
        </authorList>
    </citation>
    <scope>NUCLEOTIDE SEQUENCE [LARGE SCALE GENOMIC DNA]</scope>
</reference>
<organism evidence="1 2">
    <name type="scientific">Catharanthus roseus</name>
    <name type="common">Madagascar periwinkle</name>
    <name type="synonym">Vinca rosea</name>
    <dbReference type="NCBI Taxonomy" id="4058"/>
    <lineage>
        <taxon>Eukaryota</taxon>
        <taxon>Viridiplantae</taxon>
        <taxon>Streptophyta</taxon>
        <taxon>Embryophyta</taxon>
        <taxon>Tracheophyta</taxon>
        <taxon>Spermatophyta</taxon>
        <taxon>Magnoliopsida</taxon>
        <taxon>eudicotyledons</taxon>
        <taxon>Gunneridae</taxon>
        <taxon>Pentapetalae</taxon>
        <taxon>asterids</taxon>
        <taxon>lamiids</taxon>
        <taxon>Gentianales</taxon>
        <taxon>Apocynaceae</taxon>
        <taxon>Rauvolfioideae</taxon>
        <taxon>Vinceae</taxon>
        <taxon>Catharanthinae</taxon>
        <taxon>Catharanthus</taxon>
    </lineage>
</organism>
<proteinExistence type="predicted"/>
<accession>A0ACB9ZT66</accession>
<dbReference type="Proteomes" id="UP001060085">
    <property type="component" value="Linkage Group LG08"/>
</dbReference>
<comment type="caution">
    <text evidence="1">The sequence shown here is derived from an EMBL/GenBank/DDBJ whole genome shotgun (WGS) entry which is preliminary data.</text>
</comment>
<protein>
    <submittedName>
        <fullName evidence="1">Uncharacterized protein</fullName>
    </submittedName>
</protein>
<evidence type="ECO:0000313" key="1">
    <source>
        <dbReference type="EMBL" id="KAI5650610.1"/>
    </source>
</evidence>
<gene>
    <name evidence="1" type="ORF">M9H77_36615</name>
</gene>
<sequence length="1332" mass="145357">MEVAIQCSSSSVWDGILELTKWAQGNRSDPLLWAIQVSSNLNAGGVSLPSFELGDLLISYICWENNVPIAWKFLEKAIVCNILPPLPVLALLSIRVIPNRHSWPAAYRIYLELLKQHAFKIKSLADMPNYQKITNSLDTTLQFAEVFGMQENEPGVLVIEIVFSIIWQLLDASLDDEGLLQLTTEKKSRWPTKPPDMEIDGVESYDGNRLEHKEKLKNGNTIMAVDLIGQFLQNKVTSRILYLARQNMPTQWGGFLQRIKLLVANSKALRNSKVFTPEALMSLISYSHNTIIPGYKISSSHTFPPVMPSRSLSHTIDRCHGFSPSALWLPLDLALEDAMDGSQVNATSAVEIVTGLVKALHAVNGSTWHETFLGLWKAALYLVQRERDPIEGPVPRLDTRLSMLLSITTLVVADLIEEEEGASINEVECGIEVHGKKPVPGNRRKDLVSCLQNLGDYQILLKPPHSAISAANQAAAKAMMFVSGINVSSTYFECISMTDVPINCSGNLRHLIVESCIARNLLDTSAYFWPGYANGNINQLPHTVPTQIPTWSAFMKGAPLTPALTNALISSPASSLAELEKIFEIAVKGSDEHKTAAASILCGASLTRGWSIQEHTVYFITRLLSPPPPVDYSGNDSHLISYAPMLNILLVGIAPIDCVQIFSLHGLVPLLAGSLMTICEVFGSCFPNISWTLTTGEEISAHVVFSNAFALLLKLWRFNHPPLEYRVGDVPPVGSQLTPEFLLLVRNSLLVSSGNFLKDPNRRRLAAVASASNPNPIFVDSFPKLKVWYRQHLAFIASTLSGLVHGTPVHQTVDTLLNMMFRKVNRGSQSANSIASGSSSSSGPGNDDTFPRPTLPAWDILEAVPFVVDAALTACAHGRLSPRELCTGLKDLADYLPASLATIVSYLSAEVTRGVWKPVFMNGTDWPSPAANLLYVEEHIKKILAATGVDIPSLAAGGSSPSTLPLPLAAFVSLTITYKLDRVSQRFLNLAGPALESLAAGCPWPCMAIVASLWTQKAKRWSDFLVFSASRTVFLHNNDAVVQLLKSCFAATLGLNTTSITSNGGVGSLFGHGFGSHFNGGISPVAPGILYLRVYRSIRDIMFLREEILLVLMQSVRDIACSGPAKEQLQKLKNSKNGKYGHASLATTMTRVKLAASLGASLVWLTGGWGMVRSLIKETLPSWFLSVHQTEQKGDTCMVVPVLKGYALAYFVMFCGAYAWGVDSTSTVSRRRPYILGFHMEFVASALECKISLGCEPVTWRAYALGLLSLIVDCAPTWVIEMDVKLLQRLSKGLRQCNEEDLALALLGVGGIGTMGTAAELILDSQSYPDLH</sequence>
<name>A0ACB9ZT66_CATRO</name>